<proteinExistence type="predicted"/>
<evidence type="ECO:0000313" key="2">
    <source>
        <dbReference type="Proteomes" id="UP001057402"/>
    </source>
</evidence>
<accession>A0ACB9NVQ3</accession>
<comment type="caution">
    <text evidence="1">The sequence shown here is derived from an EMBL/GenBank/DDBJ whole genome shotgun (WGS) entry which is preliminary data.</text>
</comment>
<gene>
    <name evidence="1" type="ORF">MLD38_025576</name>
</gene>
<evidence type="ECO:0000313" key="1">
    <source>
        <dbReference type="EMBL" id="KAI4340769.1"/>
    </source>
</evidence>
<dbReference type="Proteomes" id="UP001057402">
    <property type="component" value="Chromosome 7"/>
</dbReference>
<name>A0ACB9NVQ3_9MYRT</name>
<sequence length="788" mass="88586">MRNSIGRRLHLLPRTPNVSIASVPPSVPSAFLRIDATMLKTGFDPNTCRSNFLLRSLIRLGDLHLARQLFDAMPTRNAVSAVTMISGYVEYGHLLTAKVLLYSLFERTTVTWTILIAGYLKFDKVDAAFEIFRDMLRFGGSPDYVVFATLLSGVNDCSFLSEVIQVHALMVNVGSDSALIANNSLLDAYCKLHEISLGFRVFGEMSEKDSVTYNVLITWYINEALFCKAARLFIEMQMLGFKPSEFTFATILNAGISLGDLGLGKQVHCQVIKSNFLWNVFWANAMLDLYSKFDCANEARKLFNEMVEVDCISFNVIITGYAWEGRIGDCLELFDVLKRTTFDRRQFPFATLLSITANNNILIMGRQIHCQAAVSSACSEIPVANVRGLHEEGLKMFVQMHRTGIRADQATCSSVLKASAVLASKSVGKQLHSFVMTLGLQSDVYCASALVDMYAKSGSMKDAIKTFEEMPVRNIVCWNTLISAYAQDGDANATLRIFETMISFGLEPDFISFLSVISACSHGGLVEEGLWYFKVMSNMYRLVPSREHFSAVVDLLARSGRLNELETLMDNMPFEPDEIMWMAVLNSCRIYRNEALAKKASKMLFSMKELRDAASYVNMSNIYAMEGNWDGVLQVKRAMRESGVRKVPACSWVEVNHKTHVFMANDGLHPMMTEIRRKIDMLTKEMEEEGYSPDIGCAHHGVDDKDRMESLKYHCERLAIAFALIMTPEGKSRIHFPSFPDDLLPPSSESTQQNSYQRKALISLLDETVDTHAKNQPMLHQITERDGY</sequence>
<reference evidence="2" key="1">
    <citation type="journal article" date="2023" name="Front. Plant Sci.">
        <title>Chromosomal-level genome assembly of Melastoma candidum provides insights into trichome evolution.</title>
        <authorList>
            <person name="Zhong Y."/>
            <person name="Wu W."/>
            <person name="Sun C."/>
            <person name="Zou P."/>
            <person name="Liu Y."/>
            <person name="Dai S."/>
            <person name="Zhou R."/>
        </authorList>
    </citation>
    <scope>NUCLEOTIDE SEQUENCE [LARGE SCALE GENOMIC DNA]</scope>
</reference>
<dbReference type="EMBL" id="CM042886">
    <property type="protein sequence ID" value="KAI4340769.1"/>
    <property type="molecule type" value="Genomic_DNA"/>
</dbReference>
<keyword evidence="2" id="KW-1185">Reference proteome</keyword>
<organism evidence="1 2">
    <name type="scientific">Melastoma candidum</name>
    <dbReference type="NCBI Taxonomy" id="119954"/>
    <lineage>
        <taxon>Eukaryota</taxon>
        <taxon>Viridiplantae</taxon>
        <taxon>Streptophyta</taxon>
        <taxon>Embryophyta</taxon>
        <taxon>Tracheophyta</taxon>
        <taxon>Spermatophyta</taxon>
        <taxon>Magnoliopsida</taxon>
        <taxon>eudicotyledons</taxon>
        <taxon>Gunneridae</taxon>
        <taxon>Pentapetalae</taxon>
        <taxon>rosids</taxon>
        <taxon>malvids</taxon>
        <taxon>Myrtales</taxon>
        <taxon>Melastomataceae</taxon>
        <taxon>Melastomatoideae</taxon>
        <taxon>Melastomateae</taxon>
        <taxon>Melastoma</taxon>
    </lineage>
</organism>
<protein>
    <submittedName>
        <fullName evidence="1">Uncharacterized protein</fullName>
    </submittedName>
</protein>